<evidence type="ECO:0000256" key="1">
    <source>
        <dbReference type="SAM" id="MobiDB-lite"/>
    </source>
</evidence>
<feature type="compositionally biased region" description="Low complexity" evidence="1">
    <location>
        <begin position="88"/>
        <end position="99"/>
    </location>
</feature>
<dbReference type="EMBL" id="SRLO01000278">
    <property type="protein sequence ID" value="TNN63213.1"/>
    <property type="molecule type" value="Genomic_DNA"/>
</dbReference>
<comment type="caution">
    <text evidence="2">The sequence shown here is derived from an EMBL/GenBank/DDBJ whole genome shotgun (WGS) entry which is preliminary data.</text>
</comment>
<dbReference type="AlphaFoldDB" id="A0A4Z2HDX4"/>
<sequence>MTMDIAVYFDSATACVITMENPQCALFFLELRSCSAASLVYHYPHLLADGGTTLPRFSTCDRAPMLMDVKAKSLTDLSPSPSPYIKQSSTKPSSTPVSTRIGSDRNATHLQAAKPAHLEAGPRPVEYRWPPFFLGSERNALCFVPPGRVGVQ</sequence>
<name>A0A4Z2HDX4_9TELE</name>
<proteinExistence type="predicted"/>
<feature type="region of interest" description="Disordered" evidence="1">
    <location>
        <begin position="74"/>
        <end position="106"/>
    </location>
</feature>
<evidence type="ECO:0000313" key="3">
    <source>
        <dbReference type="Proteomes" id="UP000314294"/>
    </source>
</evidence>
<reference evidence="2 3" key="1">
    <citation type="submission" date="2019-03" db="EMBL/GenBank/DDBJ databases">
        <title>First draft genome of Liparis tanakae, snailfish: a comprehensive survey of snailfish specific genes.</title>
        <authorList>
            <person name="Kim W."/>
            <person name="Song I."/>
            <person name="Jeong J.-H."/>
            <person name="Kim D."/>
            <person name="Kim S."/>
            <person name="Ryu S."/>
            <person name="Song J.Y."/>
            <person name="Lee S.K."/>
        </authorList>
    </citation>
    <scope>NUCLEOTIDE SEQUENCE [LARGE SCALE GENOMIC DNA]</scope>
    <source>
        <tissue evidence="2">Muscle</tissue>
    </source>
</reference>
<gene>
    <name evidence="2" type="ORF">EYF80_026556</name>
</gene>
<organism evidence="2 3">
    <name type="scientific">Liparis tanakae</name>
    <name type="common">Tanaka's snailfish</name>
    <dbReference type="NCBI Taxonomy" id="230148"/>
    <lineage>
        <taxon>Eukaryota</taxon>
        <taxon>Metazoa</taxon>
        <taxon>Chordata</taxon>
        <taxon>Craniata</taxon>
        <taxon>Vertebrata</taxon>
        <taxon>Euteleostomi</taxon>
        <taxon>Actinopterygii</taxon>
        <taxon>Neopterygii</taxon>
        <taxon>Teleostei</taxon>
        <taxon>Neoteleostei</taxon>
        <taxon>Acanthomorphata</taxon>
        <taxon>Eupercaria</taxon>
        <taxon>Perciformes</taxon>
        <taxon>Cottioidei</taxon>
        <taxon>Cottales</taxon>
        <taxon>Liparidae</taxon>
        <taxon>Liparis</taxon>
    </lineage>
</organism>
<dbReference type="Proteomes" id="UP000314294">
    <property type="component" value="Unassembled WGS sequence"/>
</dbReference>
<protein>
    <submittedName>
        <fullName evidence="2">Uncharacterized protein</fullName>
    </submittedName>
</protein>
<evidence type="ECO:0000313" key="2">
    <source>
        <dbReference type="EMBL" id="TNN63213.1"/>
    </source>
</evidence>
<accession>A0A4Z2HDX4</accession>
<keyword evidence="3" id="KW-1185">Reference proteome</keyword>